<reference evidence="1" key="1">
    <citation type="submission" date="2024-09" db="EMBL/GenBank/DDBJ databases">
        <title>Black Yeasts Isolated from many extreme environments.</title>
        <authorList>
            <person name="Coleine C."/>
            <person name="Stajich J.E."/>
            <person name="Selbmann L."/>
        </authorList>
    </citation>
    <scope>NUCLEOTIDE SEQUENCE</scope>
    <source>
        <strain evidence="1">CCFEE 5737</strain>
    </source>
</reference>
<protein>
    <submittedName>
        <fullName evidence="1">Uncharacterized protein</fullName>
    </submittedName>
</protein>
<comment type="caution">
    <text evidence="1">The sequence shown here is derived from an EMBL/GenBank/DDBJ whole genome shotgun (WGS) entry which is preliminary data.</text>
</comment>
<accession>A0ACC3D826</accession>
<organism evidence="1 2">
    <name type="scientific">Coniosporium uncinatum</name>
    <dbReference type="NCBI Taxonomy" id="93489"/>
    <lineage>
        <taxon>Eukaryota</taxon>
        <taxon>Fungi</taxon>
        <taxon>Dikarya</taxon>
        <taxon>Ascomycota</taxon>
        <taxon>Pezizomycotina</taxon>
        <taxon>Dothideomycetes</taxon>
        <taxon>Dothideomycetes incertae sedis</taxon>
        <taxon>Coniosporium</taxon>
    </lineage>
</organism>
<name>A0ACC3D826_9PEZI</name>
<gene>
    <name evidence="1" type="ORF">LTS18_001214</name>
</gene>
<dbReference type="EMBL" id="JAWDJW010006890">
    <property type="protein sequence ID" value="KAK3063335.1"/>
    <property type="molecule type" value="Genomic_DNA"/>
</dbReference>
<dbReference type="Proteomes" id="UP001186974">
    <property type="component" value="Unassembled WGS sequence"/>
</dbReference>
<evidence type="ECO:0000313" key="1">
    <source>
        <dbReference type="EMBL" id="KAK3063335.1"/>
    </source>
</evidence>
<sequence>MSNSGDGTQTPPRRKGSVRAAREQLQAATGEPGRASLPPSVPSQQTPTGPRDPLKAPDAYTPFRAQQPTLPERESDRPLPQRLPRSETSSNNGPQKGAIRNAREKAGFPLQPVTVREDTAVAKNTSRRKPTTTESEAEIPLQTKTGREDEQKMKSIRAAMQMAGFPATQQDTEQVRPAPGTEPARQPATNGPVEESRTASTERDKGSQGDAPRKGSIRIAREKSGLSMPESRNRFPVTPSPSSSPTAEWANSGVSASSSNEQIKASVMAARDNGGFLTQQPSYSPQWPAPVGQSAESPQTRGPIRAARQKAGVSVEPVQAQRHFDSSTQLRSPPPAQLRAPPLRSNLRPSPRVADDQSLPKGSMRAAREKAGYPVDPPRAAQPPTPSTQMLSSPAAVIGEQSMPREGLRAARERANVPQALDATPQVLSPYSPDAVYSPDSRPPPPVAWGSDELSPIYASPNPSRPATDSSMYSNSSLGSIPDFPIPQAPQPQFAHAYPRRIGNIGPPPTSRRGPSSYYSQSSMYVSPIAEENERGSLGSFASSNVMPSTIPDYYYEEGESPGDEEEELSPDSEKEDPVSNDDSEGLVRKASLGKRHKPSLTR</sequence>
<keyword evidence="2" id="KW-1185">Reference proteome</keyword>
<proteinExistence type="predicted"/>
<evidence type="ECO:0000313" key="2">
    <source>
        <dbReference type="Proteomes" id="UP001186974"/>
    </source>
</evidence>